<dbReference type="NCBIfam" id="NF002674">
    <property type="entry name" value="PRK02399.1-2"/>
    <property type="match status" value="1"/>
</dbReference>
<organism evidence="3 4">
    <name type="scientific">Drechslerella stenobrocha 248</name>
    <dbReference type="NCBI Taxonomy" id="1043628"/>
    <lineage>
        <taxon>Eukaryota</taxon>
        <taxon>Fungi</taxon>
        <taxon>Dikarya</taxon>
        <taxon>Ascomycota</taxon>
        <taxon>Pezizomycotina</taxon>
        <taxon>Orbiliomycetes</taxon>
        <taxon>Orbiliales</taxon>
        <taxon>Orbiliaceae</taxon>
        <taxon>Drechslerella</taxon>
    </lineage>
</organism>
<name>W7HQT3_9PEZI</name>
<dbReference type="InterPro" id="IPR051353">
    <property type="entry name" value="Tobamovirus_resist_UPF0261"/>
</dbReference>
<gene>
    <name evidence="3" type="ORF">DRE_00893</name>
</gene>
<dbReference type="PANTHER" id="PTHR31862:SF1">
    <property type="entry name" value="UPF0261 DOMAIN PROTEIN (AFU_ORTHOLOGUE AFUA_1G10120)"/>
    <property type="match status" value="1"/>
</dbReference>
<feature type="domain" description="UPF0261" evidence="1">
    <location>
        <begin position="12"/>
        <end position="187"/>
    </location>
</feature>
<dbReference type="PIRSF" id="PIRSF033271">
    <property type="entry name" value="UCP033271"/>
    <property type="match status" value="1"/>
</dbReference>
<feature type="domain" description="UPF0261" evidence="2">
    <location>
        <begin position="201"/>
        <end position="423"/>
    </location>
</feature>
<dbReference type="Pfam" id="PF06792">
    <property type="entry name" value="UPF0261"/>
    <property type="match status" value="1"/>
</dbReference>
<dbReference type="InterPro" id="IPR056778">
    <property type="entry name" value="UPF0261_C"/>
</dbReference>
<dbReference type="HOGENOM" id="CLU_036813_1_0_1"/>
<evidence type="ECO:0000313" key="3">
    <source>
        <dbReference type="EMBL" id="EWC45494.1"/>
    </source>
</evidence>
<dbReference type="InterPro" id="IPR008322">
    <property type="entry name" value="UPF0261"/>
</dbReference>
<keyword evidence="4" id="KW-1185">Reference proteome</keyword>
<dbReference type="CDD" id="cd15488">
    <property type="entry name" value="Tm-1-like"/>
    <property type="match status" value="1"/>
</dbReference>
<sequence length="434" mass="46230">MADVSSKKGKMYIAIIGTCDTKLDELLYLHEYITGLARHYDASPGSIVPILIDIGRAQASSDDSRVTVSISSFIPVGKQIKSRHDLIPTIGCALKAHLLHLAKNGMLHGALAVGGSCGSSIVAEALQALPIGFPKVLLSTMASGDVKPYIGCTDICVMYSVVDIAGLNTLLKGVLQNAAAAIVGMVLFKGLTAAIKEPLPRKKVAMTMFGITTPACNAARSVLEQNDCEVYVFHATGSGGMAMEKLILDNKFDGVIDLTTTELADEAFGGVLSAGSERLKGAAKMGIPAIISLGALDCINFGPRDTLPERYECRRIHVHNSAVTLIRTSIEDNRFLGEVICDRLKGNAVAGSEHRLSVWLPLKSVSSISEEGGVFRDGEADAALYGSIKMGLQGSKIPVVQKELDINDPQFAEGMAHALLEMMYADKNQEPEDR</sequence>
<protein>
    <submittedName>
        <fullName evidence="3">Uncharacterized protein</fullName>
    </submittedName>
</protein>
<dbReference type="Pfam" id="PF23189">
    <property type="entry name" value="UPF0261_C"/>
    <property type="match status" value="1"/>
</dbReference>
<dbReference type="Gene3D" id="3.40.50.12020">
    <property type="entry name" value="Uncharacterised protein family UPF0261, NN domain"/>
    <property type="match status" value="1"/>
</dbReference>
<dbReference type="AlphaFoldDB" id="W7HQT3"/>
<dbReference type="Proteomes" id="UP000024837">
    <property type="component" value="Unassembled WGS sequence"/>
</dbReference>
<evidence type="ECO:0000313" key="4">
    <source>
        <dbReference type="Proteomes" id="UP000024837"/>
    </source>
</evidence>
<dbReference type="OrthoDB" id="10264588at2759"/>
<reference evidence="3 4" key="1">
    <citation type="submission" date="2013-05" db="EMBL/GenBank/DDBJ databases">
        <title>Drechslerella stenobrocha genome reveals carnivorous origination and mechanical trapping mechanism of predatory fungi.</title>
        <authorList>
            <person name="Liu X."/>
            <person name="Zhang W."/>
            <person name="Liu K."/>
        </authorList>
    </citation>
    <scope>NUCLEOTIDE SEQUENCE [LARGE SCALE GENOMIC DNA]</scope>
    <source>
        <strain evidence="3 4">248</strain>
    </source>
</reference>
<dbReference type="EMBL" id="KI966427">
    <property type="protein sequence ID" value="EWC45494.1"/>
    <property type="molecule type" value="Genomic_DNA"/>
</dbReference>
<proteinExistence type="predicted"/>
<dbReference type="Gene3D" id="3.40.50.12030">
    <property type="entry name" value="Uncharacterised protein family UPF0261, NC domain"/>
    <property type="match status" value="1"/>
</dbReference>
<evidence type="ECO:0000259" key="2">
    <source>
        <dbReference type="Pfam" id="PF23189"/>
    </source>
</evidence>
<accession>W7HQT3</accession>
<dbReference type="PANTHER" id="PTHR31862">
    <property type="entry name" value="UPF0261 DOMAIN PROTEIN (AFU_ORTHOLOGUE AFUA_1G10120)"/>
    <property type="match status" value="1"/>
</dbReference>
<evidence type="ECO:0000259" key="1">
    <source>
        <dbReference type="Pfam" id="PF06792"/>
    </source>
</evidence>
<dbReference type="InterPro" id="IPR044122">
    <property type="entry name" value="UPF0261_N"/>
</dbReference>